<gene>
    <name evidence="2" type="ORF">FHX40_4638</name>
</gene>
<evidence type="ECO:0000256" key="1">
    <source>
        <dbReference type="SAM" id="Phobius"/>
    </source>
</evidence>
<feature type="transmembrane region" description="Helical" evidence="1">
    <location>
        <begin position="384"/>
        <end position="402"/>
    </location>
</feature>
<accession>A0A543IPI8</accession>
<reference evidence="2 3" key="1">
    <citation type="submission" date="2019-06" db="EMBL/GenBank/DDBJ databases">
        <title>Sequencing the genomes of 1000 actinobacteria strains.</title>
        <authorList>
            <person name="Klenk H.-P."/>
        </authorList>
    </citation>
    <scope>NUCLEOTIDE SEQUENCE [LARGE SCALE GENOMIC DNA]</scope>
    <source>
        <strain evidence="2 3">DSM 43186</strain>
    </source>
</reference>
<organism evidence="2 3">
    <name type="scientific">Thermopolyspora flexuosa</name>
    <dbReference type="NCBI Taxonomy" id="103836"/>
    <lineage>
        <taxon>Bacteria</taxon>
        <taxon>Bacillati</taxon>
        <taxon>Actinomycetota</taxon>
        <taxon>Actinomycetes</taxon>
        <taxon>Streptosporangiales</taxon>
        <taxon>Streptosporangiaceae</taxon>
        <taxon>Thermopolyspora</taxon>
    </lineage>
</organism>
<comment type="caution">
    <text evidence="2">The sequence shown here is derived from an EMBL/GenBank/DDBJ whole genome shotgun (WGS) entry which is preliminary data.</text>
</comment>
<feature type="transmembrane region" description="Helical" evidence="1">
    <location>
        <begin position="353"/>
        <end position="372"/>
    </location>
</feature>
<feature type="transmembrane region" description="Helical" evidence="1">
    <location>
        <begin position="81"/>
        <end position="103"/>
    </location>
</feature>
<dbReference type="Proteomes" id="UP000319213">
    <property type="component" value="Unassembled WGS sequence"/>
</dbReference>
<proteinExistence type="predicted"/>
<keyword evidence="1" id="KW-0812">Transmembrane</keyword>
<evidence type="ECO:0000313" key="3">
    <source>
        <dbReference type="Proteomes" id="UP000319213"/>
    </source>
</evidence>
<feature type="transmembrane region" description="Helical" evidence="1">
    <location>
        <begin position="154"/>
        <end position="175"/>
    </location>
</feature>
<sequence length="423" mass="47456">MISKHAYTWKIINALRAQITFSKYWTYIRVAGRVRRESQTIIGYIDGLPELTDPVIRLRLLATAMRGAVYKQFIFHGSASVVLTLNYVILLLGAVGAMVITFLREASTVGALILTSLVFAGSLLLLVMIPTPYVRFVDVCTSHLDLNTPSSMYFYWRMLLFFFAVSLLLMAGALLDIPDMSRAPDMVFLIALFHIVAVLMVNIIIGIRYYRERRRHSAPGPLDRIILGLLEVAYWSHWCRERRRWSYPRHIKALIAALERLGREAERFAVRRVPLWDITARRDARRIGVCLANEIRKHKASLAASSNGTDLEKISVEILKIVELWSDGSIKQLWEAAGEVTLAERVRRLAARLWPAIVLASMGFVLPLLPVFDNSQQAAQSVRITLVAAAVIALASGGVSVSERVNAVLDKSLPSESKDKEGD</sequence>
<keyword evidence="1" id="KW-1133">Transmembrane helix</keyword>
<name>A0A543IPI8_9ACTN</name>
<feature type="transmembrane region" description="Helical" evidence="1">
    <location>
        <begin position="109"/>
        <end position="133"/>
    </location>
</feature>
<keyword evidence="3" id="KW-1185">Reference proteome</keyword>
<dbReference type="AlphaFoldDB" id="A0A543IPI8"/>
<feature type="transmembrane region" description="Helical" evidence="1">
    <location>
        <begin position="187"/>
        <end position="207"/>
    </location>
</feature>
<dbReference type="EMBL" id="VFPQ01000002">
    <property type="protein sequence ID" value="TQM72496.1"/>
    <property type="molecule type" value="Genomic_DNA"/>
</dbReference>
<evidence type="ECO:0000313" key="2">
    <source>
        <dbReference type="EMBL" id="TQM72496.1"/>
    </source>
</evidence>
<protein>
    <submittedName>
        <fullName evidence="2">Uncharacterized protein</fullName>
    </submittedName>
</protein>
<keyword evidence="1" id="KW-0472">Membrane</keyword>